<dbReference type="Pfam" id="PF00892">
    <property type="entry name" value="EamA"/>
    <property type="match status" value="2"/>
</dbReference>
<feature type="transmembrane region" description="Helical" evidence="6">
    <location>
        <begin position="214"/>
        <end position="234"/>
    </location>
</feature>
<dbReference type="RefSeq" id="WP_123881860.1">
    <property type="nucleotide sequence ID" value="NZ_RPFZ01000001.1"/>
</dbReference>
<evidence type="ECO:0000256" key="1">
    <source>
        <dbReference type="ARBA" id="ARBA00004141"/>
    </source>
</evidence>
<evidence type="ECO:0000256" key="6">
    <source>
        <dbReference type="SAM" id="Phobius"/>
    </source>
</evidence>
<evidence type="ECO:0000313" key="9">
    <source>
        <dbReference type="Proteomes" id="UP000275232"/>
    </source>
</evidence>
<sequence length="301" mass="31590">MQQSDRAGLLFALAGFCCLSVGDAVVKGMADEWPATAIAALRYVMGAIGLSAILLAREGMAPFRTIPKPGIQWLRGLGVAVATVCFFTGVWLMPLADAASITFMQPMLTAVLAAAFLGERLRTTAVIATIVAFGGVLIVLRPNFLAIGPAALLPLVAAFGMAILMTANRAARGSGSALAMQAYIACFAAPLLVGFAVVGHVSGVEEFAVDWPEWHVIARCAFVAVSASLAHGLVYMGTERAGAATVAPMTYGQLLVAITLGWLFFDEVPDLVTLLGAAIIIGSGLWLWRDGRNRRPEDVAR</sequence>
<feature type="domain" description="EamA" evidence="7">
    <location>
        <begin position="150"/>
        <end position="283"/>
    </location>
</feature>
<dbReference type="SUPFAM" id="SSF103481">
    <property type="entry name" value="Multidrug resistance efflux transporter EmrE"/>
    <property type="match status" value="2"/>
</dbReference>
<dbReference type="AlphaFoldDB" id="A0A3N5CUH6"/>
<evidence type="ECO:0000313" key="8">
    <source>
        <dbReference type="EMBL" id="RPF72377.1"/>
    </source>
</evidence>
<dbReference type="OrthoDB" id="148351at2"/>
<protein>
    <submittedName>
        <fullName evidence="8">DMT family transporter</fullName>
    </submittedName>
</protein>
<keyword evidence="5 6" id="KW-0472">Membrane</keyword>
<dbReference type="PANTHER" id="PTHR22911:SF6">
    <property type="entry name" value="SOLUTE CARRIER FAMILY 35 MEMBER G1"/>
    <property type="match status" value="1"/>
</dbReference>
<evidence type="ECO:0000256" key="3">
    <source>
        <dbReference type="ARBA" id="ARBA00022692"/>
    </source>
</evidence>
<accession>A0A3N5CUH6</accession>
<feature type="transmembrane region" description="Helical" evidence="6">
    <location>
        <begin position="271"/>
        <end position="288"/>
    </location>
</feature>
<comment type="caution">
    <text evidence="8">The sequence shown here is derived from an EMBL/GenBank/DDBJ whole genome shotgun (WGS) entry which is preliminary data.</text>
</comment>
<dbReference type="GO" id="GO:0016020">
    <property type="term" value="C:membrane"/>
    <property type="evidence" value="ECO:0007669"/>
    <property type="project" value="UniProtKB-SubCell"/>
</dbReference>
<feature type="transmembrane region" description="Helical" evidence="6">
    <location>
        <begin position="99"/>
        <end position="117"/>
    </location>
</feature>
<comment type="similarity">
    <text evidence="2">Belongs to the drug/metabolite transporter (DMT) superfamily. 10 TMS drug/metabolite exporter (DME) (TC 2.A.7.3) family.</text>
</comment>
<keyword evidence="9" id="KW-1185">Reference proteome</keyword>
<reference evidence="8 9" key="1">
    <citation type="submission" date="2018-11" db="EMBL/GenBank/DDBJ databases">
        <title>Erythrobacter spongiae sp. nov., isolated from a marine sponge.</title>
        <authorList>
            <person name="Zhuang L."/>
            <person name="Luo L."/>
        </authorList>
    </citation>
    <scope>NUCLEOTIDE SEQUENCE [LARGE SCALE GENOMIC DNA]</scope>
    <source>
        <strain evidence="8 9">HN-E23</strain>
    </source>
</reference>
<organism evidence="8 9">
    <name type="scientific">Aurantiacibacter spongiae</name>
    <dbReference type="NCBI Taxonomy" id="2488860"/>
    <lineage>
        <taxon>Bacteria</taxon>
        <taxon>Pseudomonadati</taxon>
        <taxon>Pseudomonadota</taxon>
        <taxon>Alphaproteobacteria</taxon>
        <taxon>Sphingomonadales</taxon>
        <taxon>Erythrobacteraceae</taxon>
        <taxon>Aurantiacibacter</taxon>
    </lineage>
</organism>
<evidence type="ECO:0000256" key="2">
    <source>
        <dbReference type="ARBA" id="ARBA00009853"/>
    </source>
</evidence>
<feature type="transmembrane region" description="Helical" evidence="6">
    <location>
        <begin position="124"/>
        <end position="140"/>
    </location>
</feature>
<keyword evidence="3 6" id="KW-0812">Transmembrane</keyword>
<feature type="transmembrane region" description="Helical" evidence="6">
    <location>
        <begin position="76"/>
        <end position="93"/>
    </location>
</feature>
<dbReference type="Proteomes" id="UP000275232">
    <property type="component" value="Unassembled WGS sequence"/>
</dbReference>
<dbReference type="EMBL" id="RPFZ01000001">
    <property type="protein sequence ID" value="RPF72377.1"/>
    <property type="molecule type" value="Genomic_DNA"/>
</dbReference>
<proteinExistence type="inferred from homology"/>
<feature type="transmembrane region" description="Helical" evidence="6">
    <location>
        <begin position="34"/>
        <end position="55"/>
    </location>
</feature>
<keyword evidence="4 6" id="KW-1133">Transmembrane helix</keyword>
<evidence type="ECO:0000259" key="7">
    <source>
        <dbReference type="Pfam" id="PF00892"/>
    </source>
</evidence>
<dbReference type="InterPro" id="IPR000620">
    <property type="entry name" value="EamA_dom"/>
</dbReference>
<evidence type="ECO:0000256" key="4">
    <source>
        <dbReference type="ARBA" id="ARBA00022989"/>
    </source>
</evidence>
<feature type="transmembrane region" description="Helical" evidence="6">
    <location>
        <begin position="246"/>
        <end position="265"/>
    </location>
</feature>
<comment type="subcellular location">
    <subcellularLocation>
        <location evidence="1">Membrane</location>
        <topology evidence="1">Multi-pass membrane protein</topology>
    </subcellularLocation>
</comment>
<feature type="transmembrane region" description="Helical" evidence="6">
    <location>
        <begin position="178"/>
        <end position="202"/>
    </location>
</feature>
<dbReference type="InterPro" id="IPR037185">
    <property type="entry name" value="EmrE-like"/>
</dbReference>
<feature type="transmembrane region" description="Helical" evidence="6">
    <location>
        <begin position="146"/>
        <end position="166"/>
    </location>
</feature>
<feature type="domain" description="EamA" evidence="7">
    <location>
        <begin position="7"/>
        <end position="140"/>
    </location>
</feature>
<dbReference type="PANTHER" id="PTHR22911">
    <property type="entry name" value="ACYL-MALONYL CONDENSING ENZYME-RELATED"/>
    <property type="match status" value="1"/>
</dbReference>
<name>A0A3N5CUH6_9SPHN</name>
<gene>
    <name evidence="8" type="ORF">EG799_12630</name>
</gene>
<evidence type="ECO:0000256" key="5">
    <source>
        <dbReference type="ARBA" id="ARBA00023136"/>
    </source>
</evidence>